<accession>A0A835AYL3</accession>
<dbReference type="OrthoDB" id="691505at2759"/>
<dbReference type="EMBL" id="JACEFO010002150">
    <property type="protein sequence ID" value="KAF8677163.1"/>
    <property type="molecule type" value="Genomic_DNA"/>
</dbReference>
<name>A0A835AYL3_9POAL</name>
<dbReference type="InterPro" id="IPR001810">
    <property type="entry name" value="F-box_dom"/>
</dbReference>
<organism evidence="2 3">
    <name type="scientific">Digitaria exilis</name>
    <dbReference type="NCBI Taxonomy" id="1010633"/>
    <lineage>
        <taxon>Eukaryota</taxon>
        <taxon>Viridiplantae</taxon>
        <taxon>Streptophyta</taxon>
        <taxon>Embryophyta</taxon>
        <taxon>Tracheophyta</taxon>
        <taxon>Spermatophyta</taxon>
        <taxon>Magnoliopsida</taxon>
        <taxon>Liliopsida</taxon>
        <taxon>Poales</taxon>
        <taxon>Poaceae</taxon>
        <taxon>PACMAD clade</taxon>
        <taxon>Panicoideae</taxon>
        <taxon>Panicodae</taxon>
        <taxon>Paniceae</taxon>
        <taxon>Anthephorinae</taxon>
        <taxon>Digitaria</taxon>
    </lineage>
</organism>
<dbReference type="SMART" id="SM00256">
    <property type="entry name" value="FBOX"/>
    <property type="match status" value="1"/>
</dbReference>
<comment type="caution">
    <text evidence="2">The sequence shown here is derived from an EMBL/GenBank/DDBJ whole genome shotgun (WGS) entry which is preliminary data.</text>
</comment>
<dbReference type="NCBIfam" id="TIGR01640">
    <property type="entry name" value="F_box_assoc_1"/>
    <property type="match status" value="1"/>
</dbReference>
<gene>
    <name evidence="2" type="ORF">HU200_046635</name>
</gene>
<keyword evidence="3" id="KW-1185">Reference proteome</keyword>
<dbReference type="PANTHER" id="PTHR31672">
    <property type="entry name" value="BNACNNG10540D PROTEIN"/>
    <property type="match status" value="1"/>
</dbReference>
<dbReference type="PROSITE" id="PS50181">
    <property type="entry name" value="FBOX"/>
    <property type="match status" value="1"/>
</dbReference>
<dbReference type="Gene3D" id="1.20.1280.50">
    <property type="match status" value="1"/>
</dbReference>
<dbReference type="CDD" id="cd22157">
    <property type="entry name" value="F-box_AtFBW1-like"/>
    <property type="match status" value="1"/>
</dbReference>
<dbReference type="InterPro" id="IPR017451">
    <property type="entry name" value="F-box-assoc_interact_dom"/>
</dbReference>
<protein>
    <recommendedName>
        <fullName evidence="1">F-box domain-containing protein</fullName>
    </recommendedName>
</protein>
<dbReference type="InterPro" id="IPR013187">
    <property type="entry name" value="F-box-assoc_dom_typ3"/>
</dbReference>
<proteinExistence type="predicted"/>
<dbReference type="SUPFAM" id="SSF81383">
    <property type="entry name" value="F-box domain"/>
    <property type="match status" value="1"/>
</dbReference>
<evidence type="ECO:0000313" key="2">
    <source>
        <dbReference type="EMBL" id="KAF8677163.1"/>
    </source>
</evidence>
<dbReference type="Pfam" id="PF08268">
    <property type="entry name" value="FBA_3"/>
    <property type="match status" value="1"/>
</dbReference>
<feature type="domain" description="F-box" evidence="1">
    <location>
        <begin position="63"/>
        <end position="108"/>
    </location>
</feature>
<dbReference type="PANTHER" id="PTHR31672:SF13">
    <property type="entry name" value="F-BOX PROTEIN CPR30-LIKE"/>
    <property type="match status" value="1"/>
</dbReference>
<evidence type="ECO:0000313" key="3">
    <source>
        <dbReference type="Proteomes" id="UP000636709"/>
    </source>
</evidence>
<dbReference type="InterPro" id="IPR050796">
    <property type="entry name" value="SCF_F-box_component"/>
</dbReference>
<reference evidence="2" key="1">
    <citation type="submission" date="2020-07" db="EMBL/GenBank/DDBJ databases">
        <title>Genome sequence and genetic diversity analysis of an under-domesticated orphan crop, white fonio (Digitaria exilis).</title>
        <authorList>
            <person name="Bennetzen J.L."/>
            <person name="Chen S."/>
            <person name="Ma X."/>
            <person name="Wang X."/>
            <person name="Yssel A.E.J."/>
            <person name="Chaluvadi S.R."/>
            <person name="Johnson M."/>
            <person name="Gangashetty P."/>
            <person name="Hamidou F."/>
            <person name="Sanogo M.D."/>
            <person name="Zwaenepoel A."/>
            <person name="Wallace J."/>
            <person name="Van De Peer Y."/>
            <person name="Van Deynze A."/>
        </authorList>
    </citation>
    <scope>NUCLEOTIDE SEQUENCE</scope>
    <source>
        <tissue evidence="2">Leaves</tissue>
    </source>
</reference>
<dbReference type="InterPro" id="IPR036047">
    <property type="entry name" value="F-box-like_dom_sf"/>
</dbReference>
<dbReference type="AlphaFoldDB" id="A0A835AYL3"/>
<dbReference type="Pfam" id="PF12937">
    <property type="entry name" value="F-box-like"/>
    <property type="match status" value="1"/>
</dbReference>
<sequence length="455" mass="51334">MLDSDTETEPVSASNWSVEACIYIDLTYVILKSFFVYCMYAMDLQARSNKRKRKTKTKTSTPAEPIPELSSEILMDILVRLPVKSLLRCKAVCKAWRAVVTDPLFVRAHLQSSAARCEQNPTLVVTPHTLDSVIPYEDWPTTFSNNISFYQWQQGARMATFMHAKDFGSEFRSARHFAHCDGLVLAPTDTKLYLFNPATRESITLPDSGCGCKLTRGEAARCCCCAGLGRDSRSGEYKVVRAFYRSMDHDTTMGTDMGMEVFTVSGNGGGTWREIMDHLPYPAANWHTAVTVNGFLYWRVDGNHDKHPPWGPLHLSLADETFGITMLPDSVDPVFPNSFSLDELHGELCVGELTSEETVIIWTMPIQDEGQGLYWEQRCTVRLSGLFHPVAFLPGDRIMLSAGCSINIFDMAISKITAKYKMDRMKYQGRRARTWKNLLILNIHRYTESLVPISV</sequence>
<dbReference type="Proteomes" id="UP000636709">
    <property type="component" value="Unassembled WGS sequence"/>
</dbReference>
<evidence type="ECO:0000259" key="1">
    <source>
        <dbReference type="PROSITE" id="PS50181"/>
    </source>
</evidence>